<proteinExistence type="predicted"/>
<evidence type="ECO:0000313" key="1">
    <source>
        <dbReference type="EMBL" id="MBC3538764.1"/>
    </source>
</evidence>
<dbReference type="EMBL" id="JACOAF010000008">
    <property type="protein sequence ID" value="MBC3538764.1"/>
    <property type="molecule type" value="Genomic_DNA"/>
</dbReference>
<protein>
    <submittedName>
        <fullName evidence="1">Uncharacterized protein</fullName>
    </submittedName>
</protein>
<gene>
    <name evidence="1" type="ORF">H7U12_03670</name>
</gene>
<dbReference type="RefSeq" id="WP_186633048.1">
    <property type="nucleotide sequence ID" value="NZ_JACOAF010000008.1"/>
</dbReference>
<accession>A0ABR6VPF1</accession>
<name>A0ABR6VPF1_9BACT</name>
<reference evidence="1 2" key="1">
    <citation type="journal article" date="2019" name="Int. J. Syst. Evol. Microbiol.">
        <title>Rufibacter sediminis sp. nov., isolated from freshwater lake sediment.</title>
        <authorList>
            <person name="Qu J.H."/>
            <person name="Zhang L.J."/>
            <person name="Fu Y.H."/>
            <person name="Li H.F."/>
        </authorList>
    </citation>
    <scope>NUCLEOTIDE SEQUENCE [LARGE SCALE GENOMIC DNA]</scope>
    <source>
        <strain evidence="1 2">H-1</strain>
    </source>
</reference>
<keyword evidence="2" id="KW-1185">Reference proteome</keyword>
<comment type="caution">
    <text evidence="1">The sequence shown here is derived from an EMBL/GenBank/DDBJ whole genome shotgun (WGS) entry which is preliminary data.</text>
</comment>
<dbReference type="Proteomes" id="UP000659698">
    <property type="component" value="Unassembled WGS sequence"/>
</dbReference>
<sequence length="95" mass="10242">MLPVFPKVEGNDFLAKGSFSASRGKGRCMGVSGLISQKEAENGGLSFGKVRTFITTIKMAAQGQPQGIAPTFVGRGNPLWLPFQEYQTFPRTSTD</sequence>
<organism evidence="1 2">
    <name type="scientific">Rufibacter sediminis</name>
    <dbReference type="NCBI Taxonomy" id="2762756"/>
    <lineage>
        <taxon>Bacteria</taxon>
        <taxon>Pseudomonadati</taxon>
        <taxon>Bacteroidota</taxon>
        <taxon>Cytophagia</taxon>
        <taxon>Cytophagales</taxon>
        <taxon>Hymenobacteraceae</taxon>
        <taxon>Rufibacter</taxon>
    </lineage>
</organism>
<evidence type="ECO:0000313" key="2">
    <source>
        <dbReference type="Proteomes" id="UP000659698"/>
    </source>
</evidence>